<proteinExistence type="predicted"/>
<evidence type="ECO:0000313" key="2">
    <source>
        <dbReference type="EMBL" id="MBP3959874.1"/>
    </source>
</evidence>
<evidence type="ECO:0000259" key="1">
    <source>
        <dbReference type="Pfam" id="PF12728"/>
    </source>
</evidence>
<organism evidence="2 3">
    <name type="scientific">Gemmata palustris</name>
    <dbReference type="NCBI Taxonomy" id="2822762"/>
    <lineage>
        <taxon>Bacteria</taxon>
        <taxon>Pseudomonadati</taxon>
        <taxon>Planctomycetota</taxon>
        <taxon>Planctomycetia</taxon>
        <taxon>Gemmatales</taxon>
        <taxon>Gemmataceae</taxon>
        <taxon>Gemmata</taxon>
    </lineage>
</organism>
<dbReference type="Proteomes" id="UP000676565">
    <property type="component" value="Unassembled WGS sequence"/>
</dbReference>
<name>A0ABS5C1K6_9BACT</name>
<keyword evidence="3" id="KW-1185">Reference proteome</keyword>
<dbReference type="RefSeq" id="WP_210660727.1">
    <property type="nucleotide sequence ID" value="NZ_JAGKQQ010000001.1"/>
</dbReference>
<sequence length="80" mass="9112">MLTVSEVARRFGVSQATVLAWIAIAELKAVNVSRGARSKRPRWRISTAALEVFELARTPQPEIKAVKRTKRQNDVIEFYK</sequence>
<feature type="domain" description="Helix-turn-helix" evidence="1">
    <location>
        <begin position="1"/>
        <end position="53"/>
    </location>
</feature>
<dbReference type="SUPFAM" id="SSF48295">
    <property type="entry name" value="TrpR-like"/>
    <property type="match status" value="1"/>
</dbReference>
<comment type="caution">
    <text evidence="2">The sequence shown here is derived from an EMBL/GenBank/DDBJ whole genome shotgun (WGS) entry which is preliminary data.</text>
</comment>
<dbReference type="Pfam" id="PF12728">
    <property type="entry name" value="HTH_17"/>
    <property type="match status" value="1"/>
</dbReference>
<accession>A0ABS5C1K6</accession>
<dbReference type="InterPro" id="IPR010921">
    <property type="entry name" value="Trp_repressor/repl_initiator"/>
</dbReference>
<dbReference type="EMBL" id="JAGKQQ010000001">
    <property type="protein sequence ID" value="MBP3959874.1"/>
    <property type="molecule type" value="Genomic_DNA"/>
</dbReference>
<evidence type="ECO:0000313" key="3">
    <source>
        <dbReference type="Proteomes" id="UP000676565"/>
    </source>
</evidence>
<reference evidence="2 3" key="1">
    <citation type="submission" date="2021-04" db="EMBL/GenBank/DDBJ databases">
        <authorList>
            <person name="Ivanova A."/>
        </authorList>
    </citation>
    <scope>NUCLEOTIDE SEQUENCE [LARGE SCALE GENOMIC DNA]</scope>
    <source>
        <strain evidence="2 3">G18</strain>
    </source>
</reference>
<dbReference type="InterPro" id="IPR041657">
    <property type="entry name" value="HTH_17"/>
</dbReference>
<protein>
    <submittedName>
        <fullName evidence="2">Helix-turn-helix domain-containing protein</fullName>
    </submittedName>
</protein>
<gene>
    <name evidence="2" type="ORF">J8F10_31890</name>
</gene>
<dbReference type="Gene3D" id="1.10.1660.10">
    <property type="match status" value="1"/>
</dbReference>